<accession>A0A6G1FZY2</accession>
<dbReference type="RefSeq" id="XP_033532959.1">
    <property type="nucleotide sequence ID" value="XM_033683176.1"/>
</dbReference>
<gene>
    <name evidence="1 3" type="ORF">P152DRAFT_69847</name>
</gene>
<sequence length="264" mass="29310">MSSYDYLFPAMASEGQLSSPELLTSNFSSLGIVIRAKDVPALDRLGELVASCHNLRTLKVSCIGRITRPIRRNGQVEPFRRPPRGHPWNCQSNECGETLPGLLELELSSFCICGDVDGASYENLPWQQLRRVKFTCPSFLTRFAGQMTHLCALELHLDLRSPDIESFCMDPSCSPSTEDIGQCLRTFTGLKELHLVNGTHLLDETLIAQVGPTVRSISAHQQEQRTTTERIILSKEMLFTIAAMCPNLRSLSVDMLDKSVLVGA</sequence>
<reference evidence="1 3" key="1">
    <citation type="submission" date="2020-01" db="EMBL/GenBank/DDBJ databases">
        <authorList>
            <consortium name="DOE Joint Genome Institute"/>
            <person name="Haridas S."/>
            <person name="Albert R."/>
            <person name="Binder M."/>
            <person name="Bloem J."/>
            <person name="Labutti K."/>
            <person name="Salamov A."/>
            <person name="Andreopoulos B."/>
            <person name="Baker S.E."/>
            <person name="Barry K."/>
            <person name="Bills G."/>
            <person name="Bluhm B.H."/>
            <person name="Cannon C."/>
            <person name="Castanera R."/>
            <person name="Culley D.E."/>
            <person name="Daum C."/>
            <person name="Ezra D."/>
            <person name="Gonzalez J.B."/>
            <person name="Henrissat B."/>
            <person name="Kuo A."/>
            <person name="Liang C."/>
            <person name="Lipzen A."/>
            <person name="Lutzoni F."/>
            <person name="Magnuson J."/>
            <person name="Mondo S."/>
            <person name="Nolan M."/>
            <person name="Ohm R."/>
            <person name="Pangilinan J."/>
            <person name="Park H.-J."/>
            <person name="Ramirez L."/>
            <person name="Alfaro M."/>
            <person name="Sun H."/>
            <person name="Tritt A."/>
            <person name="Yoshinaga Y."/>
            <person name="Zwiers L.-H."/>
            <person name="Turgeon B.G."/>
            <person name="Goodwin S.B."/>
            <person name="Spatafora J.W."/>
            <person name="Crous P.W."/>
            <person name="Grigoriev I.V."/>
        </authorList>
    </citation>
    <scope>NUCLEOTIDE SEQUENCE</scope>
    <source>
        <strain evidence="1 3">CBS 781.70</strain>
    </source>
</reference>
<name>A0A6G1FZY2_9PEZI</name>
<dbReference type="EMBL" id="ML975162">
    <property type="protein sequence ID" value="KAF1811328.1"/>
    <property type="molecule type" value="Genomic_DNA"/>
</dbReference>
<reference evidence="3" key="2">
    <citation type="submission" date="2020-04" db="EMBL/GenBank/DDBJ databases">
        <authorList>
            <consortium name="NCBI Genome Project"/>
        </authorList>
    </citation>
    <scope>NUCLEOTIDE SEQUENCE</scope>
    <source>
        <strain evidence="3">CBS 781.70</strain>
    </source>
</reference>
<reference evidence="3" key="3">
    <citation type="submission" date="2025-04" db="UniProtKB">
        <authorList>
            <consortium name="RefSeq"/>
        </authorList>
    </citation>
    <scope>IDENTIFICATION</scope>
    <source>
        <strain evidence="3">CBS 781.70</strain>
    </source>
</reference>
<dbReference type="InterPro" id="IPR032675">
    <property type="entry name" value="LRR_dom_sf"/>
</dbReference>
<protein>
    <recommendedName>
        <fullName evidence="4">F-box domain-containing protein</fullName>
    </recommendedName>
</protein>
<dbReference type="Gene3D" id="3.80.10.10">
    <property type="entry name" value="Ribonuclease Inhibitor"/>
    <property type="match status" value="1"/>
</dbReference>
<dbReference type="AlphaFoldDB" id="A0A6G1FZY2"/>
<evidence type="ECO:0000313" key="3">
    <source>
        <dbReference type="RefSeq" id="XP_033532959.1"/>
    </source>
</evidence>
<dbReference type="Proteomes" id="UP000504638">
    <property type="component" value="Unplaced"/>
</dbReference>
<dbReference type="SUPFAM" id="SSF52047">
    <property type="entry name" value="RNI-like"/>
    <property type="match status" value="1"/>
</dbReference>
<dbReference type="GeneID" id="54423746"/>
<proteinExistence type="predicted"/>
<keyword evidence="2" id="KW-1185">Reference proteome</keyword>
<evidence type="ECO:0000313" key="1">
    <source>
        <dbReference type="EMBL" id="KAF1811328.1"/>
    </source>
</evidence>
<organism evidence="1">
    <name type="scientific">Eremomyces bilateralis CBS 781.70</name>
    <dbReference type="NCBI Taxonomy" id="1392243"/>
    <lineage>
        <taxon>Eukaryota</taxon>
        <taxon>Fungi</taxon>
        <taxon>Dikarya</taxon>
        <taxon>Ascomycota</taxon>
        <taxon>Pezizomycotina</taxon>
        <taxon>Dothideomycetes</taxon>
        <taxon>Dothideomycetes incertae sedis</taxon>
        <taxon>Eremomycetales</taxon>
        <taxon>Eremomycetaceae</taxon>
        <taxon>Eremomyces</taxon>
    </lineage>
</organism>
<evidence type="ECO:0008006" key="4">
    <source>
        <dbReference type="Google" id="ProtNLM"/>
    </source>
</evidence>
<evidence type="ECO:0000313" key="2">
    <source>
        <dbReference type="Proteomes" id="UP000504638"/>
    </source>
</evidence>